<evidence type="ECO:0000256" key="7">
    <source>
        <dbReference type="SAM" id="MobiDB-lite"/>
    </source>
</evidence>
<feature type="region of interest" description="Disordered" evidence="7">
    <location>
        <begin position="115"/>
        <end position="153"/>
    </location>
</feature>
<feature type="compositionally biased region" description="Polar residues" evidence="7">
    <location>
        <begin position="122"/>
        <end position="133"/>
    </location>
</feature>
<dbReference type="STRING" id="212818.A0A0D1YBI6"/>
<keyword evidence="4" id="KW-0689">Ribosomal protein</keyword>
<feature type="compositionally biased region" description="Polar residues" evidence="7">
    <location>
        <begin position="140"/>
        <end position="153"/>
    </location>
</feature>
<dbReference type="GO" id="GO:0006412">
    <property type="term" value="P:translation"/>
    <property type="evidence" value="ECO:0007669"/>
    <property type="project" value="TreeGrafter"/>
</dbReference>
<dbReference type="OMA" id="HFDKRGT"/>
<keyword evidence="5" id="KW-0496">Mitochondrion</keyword>
<dbReference type="InterPro" id="IPR019189">
    <property type="entry name" value="Ribosomal_mL41"/>
</dbReference>
<proteinExistence type="inferred from homology"/>
<evidence type="ECO:0000256" key="2">
    <source>
        <dbReference type="ARBA" id="ARBA00010152"/>
    </source>
</evidence>
<keyword evidence="6" id="KW-0687">Ribonucleoprotein</keyword>
<dbReference type="VEuPathDB" id="FungiDB:PV10_01666"/>
<dbReference type="PANTHER" id="PTHR21338">
    <property type="entry name" value="MITOCHONDRIAL RIBOSOMAL PROTEIN L41"/>
    <property type="match status" value="1"/>
</dbReference>
<evidence type="ECO:0000256" key="1">
    <source>
        <dbReference type="ARBA" id="ARBA00004173"/>
    </source>
</evidence>
<evidence type="ECO:0000256" key="6">
    <source>
        <dbReference type="ARBA" id="ARBA00023274"/>
    </source>
</evidence>
<dbReference type="GO" id="GO:0003735">
    <property type="term" value="F:structural constituent of ribosome"/>
    <property type="evidence" value="ECO:0007669"/>
    <property type="project" value="InterPro"/>
</dbReference>
<dbReference type="PANTHER" id="PTHR21338:SF0">
    <property type="entry name" value="LARGE RIBOSOMAL SUBUNIT PROTEIN ML41"/>
    <property type="match status" value="1"/>
</dbReference>
<organism evidence="8 9">
    <name type="scientific">Exophiala mesophila</name>
    <name type="common">Black yeast-like fungus</name>
    <dbReference type="NCBI Taxonomy" id="212818"/>
    <lineage>
        <taxon>Eukaryota</taxon>
        <taxon>Fungi</taxon>
        <taxon>Dikarya</taxon>
        <taxon>Ascomycota</taxon>
        <taxon>Pezizomycotina</taxon>
        <taxon>Eurotiomycetes</taxon>
        <taxon>Chaetothyriomycetidae</taxon>
        <taxon>Chaetothyriales</taxon>
        <taxon>Herpotrichiellaceae</taxon>
        <taxon>Exophiala</taxon>
    </lineage>
</organism>
<comment type="subcellular location">
    <subcellularLocation>
        <location evidence="1">Mitochondrion</location>
    </subcellularLocation>
</comment>
<evidence type="ECO:0000313" key="9">
    <source>
        <dbReference type="Proteomes" id="UP000054302"/>
    </source>
</evidence>
<dbReference type="GeneID" id="27319511"/>
<gene>
    <name evidence="8" type="ORF">PV10_01666</name>
</gene>
<dbReference type="RefSeq" id="XP_016229545.1">
    <property type="nucleotide sequence ID" value="XM_016365896.1"/>
</dbReference>
<dbReference type="Proteomes" id="UP000054302">
    <property type="component" value="Unassembled WGS sequence"/>
</dbReference>
<comment type="similarity">
    <text evidence="2">Belongs to the mitochondrion-specific ribosomal protein mL41 family.</text>
</comment>
<keyword evidence="3" id="KW-0809">Transit peptide</keyword>
<dbReference type="GO" id="GO:0005762">
    <property type="term" value="C:mitochondrial large ribosomal subunit"/>
    <property type="evidence" value="ECO:0007669"/>
    <property type="project" value="InterPro"/>
</dbReference>
<dbReference type="Pfam" id="PF09809">
    <property type="entry name" value="MRP-L27"/>
    <property type="match status" value="1"/>
</dbReference>
<evidence type="ECO:0000313" key="8">
    <source>
        <dbReference type="EMBL" id="KIV97971.1"/>
    </source>
</evidence>
<keyword evidence="9" id="KW-1185">Reference proteome</keyword>
<evidence type="ECO:0000256" key="5">
    <source>
        <dbReference type="ARBA" id="ARBA00023128"/>
    </source>
</evidence>
<sequence>MVQPSPRLLARLRFSTKQVARGFYRGTGSGSMGAHTEKGKYIIDFRKTRHYNVPSLEDFRLTPFVSLDIDKLAEKRRYFIDGTPITKDGSDGLKYLREWRAENKQEYEHRQYQEYQQSQEYLNSQEPASQQSLEGVEIDQSPSNGQNAQASKP</sequence>
<dbReference type="AlphaFoldDB" id="A0A0D1YBI6"/>
<dbReference type="EMBL" id="KN847520">
    <property type="protein sequence ID" value="KIV97971.1"/>
    <property type="molecule type" value="Genomic_DNA"/>
</dbReference>
<accession>A0A0D1YBI6</accession>
<evidence type="ECO:0000256" key="4">
    <source>
        <dbReference type="ARBA" id="ARBA00022980"/>
    </source>
</evidence>
<name>A0A0D1YBI6_EXOME</name>
<dbReference type="HOGENOM" id="CLU_131055_1_0_1"/>
<reference evidence="8 9" key="1">
    <citation type="submission" date="2015-01" db="EMBL/GenBank/DDBJ databases">
        <title>The Genome Sequence of Exophiala mesophila CBS40295.</title>
        <authorList>
            <consortium name="The Broad Institute Genomics Platform"/>
            <person name="Cuomo C."/>
            <person name="de Hoog S."/>
            <person name="Gorbushina A."/>
            <person name="Stielow B."/>
            <person name="Teixiera M."/>
            <person name="Abouelleil A."/>
            <person name="Chapman S.B."/>
            <person name="Priest M."/>
            <person name="Young S.K."/>
            <person name="Wortman J."/>
            <person name="Nusbaum C."/>
            <person name="Birren B."/>
        </authorList>
    </citation>
    <scope>NUCLEOTIDE SEQUENCE [LARGE SCALE GENOMIC DNA]</scope>
    <source>
        <strain evidence="8 9">CBS 40295</strain>
    </source>
</reference>
<evidence type="ECO:0000256" key="3">
    <source>
        <dbReference type="ARBA" id="ARBA00022946"/>
    </source>
</evidence>
<dbReference type="OrthoDB" id="408933at2759"/>
<protein>
    <submittedName>
        <fullName evidence="8">Uncharacterized protein</fullName>
    </submittedName>
</protein>